<reference evidence="1" key="2">
    <citation type="journal article" date="2015" name="Fish Shellfish Immunol.">
        <title>Early steps in the European eel (Anguilla anguilla)-Vibrio vulnificus interaction in the gills: Role of the RtxA13 toxin.</title>
        <authorList>
            <person name="Callol A."/>
            <person name="Pajuelo D."/>
            <person name="Ebbesson L."/>
            <person name="Teles M."/>
            <person name="MacKenzie S."/>
            <person name="Amaro C."/>
        </authorList>
    </citation>
    <scope>NUCLEOTIDE SEQUENCE</scope>
</reference>
<evidence type="ECO:0000313" key="1">
    <source>
        <dbReference type="EMBL" id="JAH68794.1"/>
    </source>
</evidence>
<protein>
    <submittedName>
        <fullName evidence="1">Uncharacterized protein</fullName>
    </submittedName>
</protein>
<sequence>MLADCCSTRNFELDYALSLLLPHGERGCVLFCFR</sequence>
<name>A0A0E9USH1_ANGAN</name>
<reference evidence="1" key="1">
    <citation type="submission" date="2014-11" db="EMBL/GenBank/DDBJ databases">
        <authorList>
            <person name="Amaro Gonzalez C."/>
        </authorList>
    </citation>
    <scope>NUCLEOTIDE SEQUENCE</scope>
</reference>
<dbReference type="EMBL" id="GBXM01039783">
    <property type="protein sequence ID" value="JAH68794.1"/>
    <property type="molecule type" value="Transcribed_RNA"/>
</dbReference>
<organism evidence="1">
    <name type="scientific">Anguilla anguilla</name>
    <name type="common">European freshwater eel</name>
    <name type="synonym">Muraena anguilla</name>
    <dbReference type="NCBI Taxonomy" id="7936"/>
    <lineage>
        <taxon>Eukaryota</taxon>
        <taxon>Metazoa</taxon>
        <taxon>Chordata</taxon>
        <taxon>Craniata</taxon>
        <taxon>Vertebrata</taxon>
        <taxon>Euteleostomi</taxon>
        <taxon>Actinopterygii</taxon>
        <taxon>Neopterygii</taxon>
        <taxon>Teleostei</taxon>
        <taxon>Anguilliformes</taxon>
        <taxon>Anguillidae</taxon>
        <taxon>Anguilla</taxon>
    </lineage>
</organism>
<proteinExistence type="predicted"/>
<accession>A0A0E9USH1</accession>
<dbReference type="AlphaFoldDB" id="A0A0E9USH1"/>